<dbReference type="EMBL" id="JAQMRD010000021">
    <property type="protein sequence ID" value="MDB9224213.1"/>
    <property type="molecule type" value="Genomic_DNA"/>
</dbReference>
<dbReference type="Pfam" id="PF01475">
    <property type="entry name" value="FUR"/>
    <property type="match status" value="1"/>
</dbReference>
<dbReference type="EMBL" id="QRYC01000012">
    <property type="protein sequence ID" value="RGU56154.1"/>
    <property type="molecule type" value="Genomic_DNA"/>
</dbReference>
<evidence type="ECO:0000313" key="6">
    <source>
        <dbReference type="EMBL" id="RGY04872.1"/>
    </source>
</evidence>
<dbReference type="InterPro" id="IPR036388">
    <property type="entry name" value="WH-like_DNA-bd_sf"/>
</dbReference>
<dbReference type="Proteomes" id="UP000284243">
    <property type="component" value="Unassembled WGS sequence"/>
</dbReference>
<name>A0A1Y3Y7R6_9BACT</name>
<dbReference type="GeneID" id="61275299"/>
<evidence type="ECO:0000313" key="3">
    <source>
        <dbReference type="EMBL" id="MDB9224213.1"/>
    </source>
</evidence>
<sequence>MIEEDFCLHKLVLRDIRPTAIRVLVLRTLLEMKQAMSVSDLEAQLDTVDKSTIFRTLTLFLSHHLIHGVDDGSGTLKYAVCDDSCQCAVEDQHMHFCCECCHKTFCVKSIHIPSVQLPPGFIQTGANYVIKGLCAACALRKKE</sequence>
<dbReference type="Proteomes" id="UP001212263">
    <property type="component" value="Unassembled WGS sequence"/>
</dbReference>
<comment type="cofactor">
    <cofactor evidence="1">
        <name>Zn(2+)</name>
        <dbReference type="ChEBI" id="CHEBI:29105"/>
    </cofactor>
    <text evidence="1">Binds 1 zinc ion per subunit.</text>
</comment>
<dbReference type="EMBL" id="QRYW01000008">
    <property type="protein sequence ID" value="RGV28651.1"/>
    <property type="molecule type" value="Genomic_DNA"/>
</dbReference>
<dbReference type="Gene3D" id="1.10.10.10">
    <property type="entry name" value="Winged helix-like DNA-binding domain superfamily/Winged helix DNA-binding domain"/>
    <property type="match status" value="1"/>
</dbReference>
<accession>A0A1Y3Y7R6</accession>
<dbReference type="Proteomes" id="UP000283426">
    <property type="component" value="Unassembled WGS sequence"/>
</dbReference>
<evidence type="ECO:0000256" key="1">
    <source>
        <dbReference type="PIRSR" id="PIRSR602481-1"/>
    </source>
</evidence>
<evidence type="ECO:0000313" key="9">
    <source>
        <dbReference type="Proteomes" id="UP000284434"/>
    </source>
</evidence>
<feature type="binding site" evidence="1">
    <location>
        <position position="134"/>
    </location>
    <ligand>
        <name>Zn(2+)</name>
        <dbReference type="ChEBI" id="CHEBI:29105"/>
    </ligand>
</feature>
<dbReference type="GO" id="GO:1900376">
    <property type="term" value="P:regulation of secondary metabolite biosynthetic process"/>
    <property type="evidence" value="ECO:0007669"/>
    <property type="project" value="TreeGrafter"/>
</dbReference>
<dbReference type="GO" id="GO:0000976">
    <property type="term" value="F:transcription cis-regulatory region binding"/>
    <property type="evidence" value="ECO:0007669"/>
    <property type="project" value="TreeGrafter"/>
</dbReference>
<reference evidence="7 8" key="1">
    <citation type="submission" date="2018-08" db="EMBL/GenBank/DDBJ databases">
        <title>A genome reference for cultivated species of the human gut microbiota.</title>
        <authorList>
            <person name="Zou Y."/>
            <person name="Xue W."/>
            <person name="Luo G."/>
        </authorList>
    </citation>
    <scope>NUCLEOTIDE SEQUENCE [LARGE SCALE GENOMIC DNA]</scope>
    <source>
        <strain evidence="5 7">AF14-6AC</strain>
        <strain evidence="4 8">AF16-14</strain>
        <strain evidence="6 9">OF03-11</strain>
    </source>
</reference>
<reference evidence="2" key="2">
    <citation type="submission" date="2022-01" db="EMBL/GenBank/DDBJ databases">
        <title>Collection of gut derived symbiotic bacterial strains cultured from healthy donors.</title>
        <authorList>
            <person name="Lin H."/>
            <person name="Kohout C."/>
            <person name="Waligurski E."/>
            <person name="Pamer E.G."/>
        </authorList>
    </citation>
    <scope>NUCLEOTIDE SEQUENCE</scope>
    <source>
        <strain evidence="2">DFI.1.149</strain>
    </source>
</reference>
<keyword evidence="1" id="KW-0479">Metal-binding</keyword>
<dbReference type="GO" id="GO:0003700">
    <property type="term" value="F:DNA-binding transcription factor activity"/>
    <property type="evidence" value="ECO:0007669"/>
    <property type="project" value="InterPro"/>
</dbReference>
<evidence type="ECO:0000313" key="7">
    <source>
        <dbReference type="Proteomes" id="UP000283426"/>
    </source>
</evidence>
<feature type="binding site" evidence="1">
    <location>
        <position position="137"/>
    </location>
    <ligand>
        <name>Zn(2+)</name>
        <dbReference type="ChEBI" id="CHEBI:29105"/>
    </ligand>
</feature>
<dbReference type="InterPro" id="IPR002481">
    <property type="entry name" value="FUR"/>
</dbReference>
<dbReference type="Proteomes" id="UP000284434">
    <property type="component" value="Unassembled WGS sequence"/>
</dbReference>
<keyword evidence="1" id="KW-0862">Zinc</keyword>
<dbReference type="AlphaFoldDB" id="A0A1Y3Y7R6"/>
<dbReference type="GO" id="GO:0045892">
    <property type="term" value="P:negative regulation of DNA-templated transcription"/>
    <property type="evidence" value="ECO:0007669"/>
    <property type="project" value="TreeGrafter"/>
</dbReference>
<feature type="binding site" evidence="1">
    <location>
        <position position="98"/>
    </location>
    <ligand>
        <name>Zn(2+)</name>
        <dbReference type="ChEBI" id="CHEBI:29105"/>
    </ligand>
</feature>
<evidence type="ECO:0000313" key="4">
    <source>
        <dbReference type="EMBL" id="RGU56154.1"/>
    </source>
</evidence>
<dbReference type="PANTHER" id="PTHR33202">
    <property type="entry name" value="ZINC UPTAKE REGULATION PROTEIN"/>
    <property type="match status" value="1"/>
</dbReference>
<dbReference type="EMBL" id="JAKNDN010000017">
    <property type="protein sequence ID" value="MCG4960116.1"/>
    <property type="molecule type" value="Genomic_DNA"/>
</dbReference>
<dbReference type="EMBL" id="QSCO01000021">
    <property type="protein sequence ID" value="RGY04872.1"/>
    <property type="molecule type" value="Genomic_DNA"/>
</dbReference>
<feature type="binding site" evidence="1">
    <location>
        <position position="101"/>
    </location>
    <ligand>
        <name>Zn(2+)</name>
        <dbReference type="ChEBI" id="CHEBI:29105"/>
    </ligand>
</feature>
<comment type="caution">
    <text evidence="6">The sequence shown here is derived from an EMBL/GenBank/DDBJ whole genome shotgun (WGS) entry which is preliminary data.</text>
</comment>
<dbReference type="InterPro" id="IPR036390">
    <property type="entry name" value="WH_DNA-bd_sf"/>
</dbReference>
<reference evidence="3" key="3">
    <citation type="submission" date="2023-01" db="EMBL/GenBank/DDBJ databases">
        <title>Human gut microbiome strain richness.</title>
        <authorList>
            <person name="Chen-Liaw A."/>
        </authorList>
    </citation>
    <scope>NUCLEOTIDE SEQUENCE</scope>
    <source>
        <strain evidence="3">RTP21484st1_B7_RTP21484_190118</strain>
    </source>
</reference>
<dbReference type="PANTHER" id="PTHR33202:SF22">
    <property type="entry name" value="HYDROGEN PEROXIDE SENSITIVE REPRESSOR"/>
    <property type="match status" value="1"/>
</dbReference>
<proteinExistence type="predicted"/>
<evidence type="ECO:0000313" key="5">
    <source>
        <dbReference type="EMBL" id="RGV28651.1"/>
    </source>
</evidence>
<evidence type="ECO:0000313" key="8">
    <source>
        <dbReference type="Proteomes" id="UP000284243"/>
    </source>
</evidence>
<organism evidence="6 9">
    <name type="scientific">Odoribacter splanchnicus</name>
    <dbReference type="NCBI Taxonomy" id="28118"/>
    <lineage>
        <taxon>Bacteria</taxon>
        <taxon>Pseudomonadati</taxon>
        <taxon>Bacteroidota</taxon>
        <taxon>Bacteroidia</taxon>
        <taxon>Bacteroidales</taxon>
        <taxon>Odoribacteraceae</taxon>
        <taxon>Odoribacter</taxon>
    </lineage>
</organism>
<dbReference type="SUPFAM" id="SSF46785">
    <property type="entry name" value="Winged helix' DNA-binding domain"/>
    <property type="match status" value="1"/>
</dbReference>
<evidence type="ECO:0000313" key="2">
    <source>
        <dbReference type="EMBL" id="MCG4960116.1"/>
    </source>
</evidence>
<dbReference type="Proteomes" id="UP001199750">
    <property type="component" value="Unassembled WGS sequence"/>
</dbReference>
<gene>
    <name evidence="5" type="ORF">DWW24_05310</name>
    <name evidence="4" type="ORF">DWW57_10380</name>
    <name evidence="6" type="ORF">DXA53_14270</name>
    <name evidence="2" type="ORF">L0P03_09670</name>
    <name evidence="3" type="ORF">PN645_14525</name>
</gene>
<dbReference type="OMA" id="FEMSERT"/>
<dbReference type="GO" id="GO:0008270">
    <property type="term" value="F:zinc ion binding"/>
    <property type="evidence" value="ECO:0007669"/>
    <property type="project" value="TreeGrafter"/>
</dbReference>
<protein>
    <submittedName>
        <fullName evidence="6">Transcriptional repressor</fullName>
    </submittedName>
</protein>
<dbReference type="RefSeq" id="WP_013612267.1">
    <property type="nucleotide sequence ID" value="NZ_BAABYK010000001.1"/>
</dbReference>